<organism evidence="2 3">
    <name type="scientific">Agrococcus jenensis</name>
    <dbReference type="NCBI Taxonomy" id="46353"/>
    <lineage>
        <taxon>Bacteria</taxon>
        <taxon>Bacillati</taxon>
        <taxon>Actinomycetota</taxon>
        <taxon>Actinomycetes</taxon>
        <taxon>Micrococcales</taxon>
        <taxon>Microbacteriaceae</taxon>
        <taxon>Agrococcus</taxon>
    </lineage>
</organism>
<dbReference type="AlphaFoldDB" id="A0A3N2ANS8"/>
<evidence type="ECO:0000313" key="2">
    <source>
        <dbReference type="EMBL" id="ROR64711.1"/>
    </source>
</evidence>
<keyword evidence="3" id="KW-1185">Reference proteome</keyword>
<dbReference type="RefSeq" id="WP_245989674.1">
    <property type="nucleotide sequence ID" value="NZ_RKHJ01000001.1"/>
</dbReference>
<dbReference type="Pfam" id="PF01593">
    <property type="entry name" value="Amino_oxidase"/>
    <property type="match status" value="1"/>
</dbReference>
<evidence type="ECO:0000313" key="3">
    <source>
        <dbReference type="Proteomes" id="UP000275456"/>
    </source>
</evidence>
<dbReference type="Gene3D" id="3.50.50.60">
    <property type="entry name" value="FAD/NAD(P)-binding domain"/>
    <property type="match status" value="1"/>
</dbReference>
<sequence>MDADVIVIGAGLAGLQAARRLQARGLAVTVVEASDAVGGRVRTDVVDGFRMDRGFQVLNPAYPAVQRWVDVRALGLQEFGVGAVVRTGGTTRTLAHPLRHPQHAFGTLRSGLVPARDLIGLARWLGPTLARARTASRATKDETLRASLDAAGVTGRLRRHVLDTFLAGVLADSSGSASANYVRLLLRSFALGVPGLPHAGMQALPEQLAAALTRPVRLGTPANAVRETDAGVQVDTDDGAIRARAAIVAVAAHDLAGFAPMPAPPMHGLTTWWFRAPDSPLSGRFLLLDASRREGGPAGPIWNTAVISEVAPSYAPAGVHLVQATTLLDRPDGLVGEAEVRRDLERLYRTSTHGWEVLAHHVVRHAVPAQPPGPIARGPLWTGRRVLVAGDHRETASIQGALVSGGRAAASVARRLGA</sequence>
<dbReference type="EMBL" id="RKHJ01000001">
    <property type="protein sequence ID" value="ROR64711.1"/>
    <property type="molecule type" value="Genomic_DNA"/>
</dbReference>
<proteinExistence type="predicted"/>
<dbReference type="InterPro" id="IPR002937">
    <property type="entry name" value="Amino_oxidase"/>
</dbReference>
<reference evidence="2 3" key="1">
    <citation type="submission" date="2018-11" db="EMBL/GenBank/DDBJ databases">
        <title>Sequencing the genomes of 1000 actinobacteria strains.</title>
        <authorList>
            <person name="Klenk H.-P."/>
        </authorList>
    </citation>
    <scope>NUCLEOTIDE SEQUENCE [LARGE SCALE GENOMIC DNA]</scope>
    <source>
        <strain evidence="2 3">DSM 9580</strain>
    </source>
</reference>
<feature type="domain" description="Amine oxidase" evidence="1">
    <location>
        <begin position="12"/>
        <end position="412"/>
    </location>
</feature>
<dbReference type="PANTHER" id="PTHR42841">
    <property type="entry name" value="AMINE OXIDASE"/>
    <property type="match status" value="1"/>
</dbReference>
<dbReference type="GO" id="GO:0016491">
    <property type="term" value="F:oxidoreductase activity"/>
    <property type="evidence" value="ECO:0007669"/>
    <property type="project" value="InterPro"/>
</dbReference>
<dbReference type="Proteomes" id="UP000275456">
    <property type="component" value="Unassembled WGS sequence"/>
</dbReference>
<gene>
    <name evidence="2" type="ORF">EDD26_0057</name>
</gene>
<comment type="caution">
    <text evidence="2">The sequence shown here is derived from an EMBL/GenBank/DDBJ whole genome shotgun (WGS) entry which is preliminary data.</text>
</comment>
<accession>A0A3N2ANS8</accession>
<protein>
    <submittedName>
        <fullName evidence="2">Protoporphyrinogen oxidase</fullName>
    </submittedName>
</protein>
<dbReference type="SUPFAM" id="SSF51905">
    <property type="entry name" value="FAD/NAD(P)-binding domain"/>
    <property type="match status" value="1"/>
</dbReference>
<name>A0A3N2ANS8_9MICO</name>
<evidence type="ECO:0000259" key="1">
    <source>
        <dbReference type="Pfam" id="PF01593"/>
    </source>
</evidence>
<dbReference type="InterPro" id="IPR036188">
    <property type="entry name" value="FAD/NAD-bd_sf"/>
</dbReference>